<accession>A0A821XCN3</accession>
<keyword evidence="3" id="KW-1185">Reference proteome</keyword>
<feature type="region of interest" description="Disordered" evidence="1">
    <location>
        <begin position="56"/>
        <end position="157"/>
    </location>
</feature>
<comment type="caution">
    <text evidence="2">The sequence shown here is derived from an EMBL/GenBank/DDBJ whole genome shotgun (WGS) entry which is preliminary data.</text>
</comment>
<feature type="compositionally biased region" description="Polar residues" evidence="1">
    <location>
        <begin position="56"/>
        <end position="67"/>
    </location>
</feature>
<evidence type="ECO:0000256" key="1">
    <source>
        <dbReference type="SAM" id="MobiDB-lite"/>
    </source>
</evidence>
<evidence type="ECO:0000313" key="2">
    <source>
        <dbReference type="EMBL" id="CAF4941744.1"/>
    </source>
</evidence>
<evidence type="ECO:0000313" key="3">
    <source>
        <dbReference type="Proteomes" id="UP000663880"/>
    </source>
</evidence>
<proteinExistence type="predicted"/>
<dbReference type="Proteomes" id="UP000663880">
    <property type="component" value="Unassembled WGS sequence"/>
</dbReference>
<sequence length="356" mass="37602">MWDSTHRITAMNSSDSICLVALAVTCHAGYDSLDNGGHNQDGGNQYTAPLVGNDFSSQGHDIAQGQSFGHDISGQGQDFSGGQGHDFSGGQGHDFSGGQGHDFSGGQGHDFSGGQGHGFSGGQGHDFSGGQSHGFSGGQGHDFSGGQGNDYTVALTGHGQNLGQNQFGLGHGHGPLLNNFGGDTYLQAAHDLGGHQDFSGSDGGQQGYGHSQGFLLEDGGHDFGHGGHDLSNVEAIPVGEHTDEEHPVEVPLYKHVTVPIHKPLHINVPKPILIGVPQPYPVKVPVHKPVAVPVETEISIPIEKPVPYPVVKHVPYPVEKHVPIRIEKTVTVHVPQPYPVKIPVYKTIHHHHKGHH</sequence>
<protein>
    <submittedName>
        <fullName evidence="2">Uncharacterized protein</fullName>
    </submittedName>
</protein>
<feature type="compositionally biased region" description="Gly residues" evidence="1">
    <location>
        <begin position="131"/>
        <end position="148"/>
    </location>
</feature>
<reference evidence="2" key="1">
    <citation type="submission" date="2021-02" db="EMBL/GenBank/DDBJ databases">
        <authorList>
            <person name="Steward A R."/>
        </authorList>
    </citation>
    <scope>NUCLEOTIDE SEQUENCE</scope>
</reference>
<dbReference type="EMBL" id="CAJOBZ010000067">
    <property type="protein sequence ID" value="CAF4941744.1"/>
    <property type="molecule type" value="Genomic_DNA"/>
</dbReference>
<dbReference type="OrthoDB" id="371494at2759"/>
<organism evidence="2 3">
    <name type="scientific">Pieris macdunnoughi</name>
    <dbReference type="NCBI Taxonomy" id="345717"/>
    <lineage>
        <taxon>Eukaryota</taxon>
        <taxon>Metazoa</taxon>
        <taxon>Ecdysozoa</taxon>
        <taxon>Arthropoda</taxon>
        <taxon>Hexapoda</taxon>
        <taxon>Insecta</taxon>
        <taxon>Pterygota</taxon>
        <taxon>Neoptera</taxon>
        <taxon>Endopterygota</taxon>
        <taxon>Lepidoptera</taxon>
        <taxon>Glossata</taxon>
        <taxon>Ditrysia</taxon>
        <taxon>Papilionoidea</taxon>
        <taxon>Pieridae</taxon>
        <taxon>Pierinae</taxon>
        <taxon>Pieris</taxon>
    </lineage>
</organism>
<feature type="compositionally biased region" description="Gly residues" evidence="1">
    <location>
        <begin position="79"/>
        <end position="124"/>
    </location>
</feature>
<name>A0A821XCN3_9NEOP</name>
<gene>
    <name evidence="2" type="ORF">PMACD_LOCUS14787</name>
</gene>
<feature type="compositionally biased region" description="Basic and acidic residues" evidence="1">
    <location>
        <begin position="218"/>
        <end position="228"/>
    </location>
</feature>
<dbReference type="AlphaFoldDB" id="A0A821XCN3"/>
<feature type="region of interest" description="Disordered" evidence="1">
    <location>
        <begin position="196"/>
        <end position="228"/>
    </location>
</feature>